<accession>A0A377I2T2</accession>
<proteinExistence type="predicted"/>
<evidence type="ECO:0000313" key="2">
    <source>
        <dbReference type="Proteomes" id="UP000254867"/>
    </source>
</evidence>
<dbReference type="EMBL" id="UGHH01000002">
    <property type="protein sequence ID" value="STO64764.1"/>
    <property type="molecule type" value="Genomic_DNA"/>
</dbReference>
<reference evidence="1 2" key="1">
    <citation type="submission" date="2018-06" db="EMBL/GenBank/DDBJ databases">
        <authorList>
            <consortium name="Pathogen Informatics"/>
            <person name="Doyle S."/>
        </authorList>
    </citation>
    <scope>NUCLEOTIDE SEQUENCE [LARGE SCALE GENOMIC DNA]</scope>
    <source>
        <strain evidence="1 2">NCTC10794</strain>
    </source>
</reference>
<name>A0A377I2T2_HAEPH</name>
<evidence type="ECO:0000313" key="1">
    <source>
        <dbReference type="EMBL" id="STO64764.1"/>
    </source>
</evidence>
<organism evidence="1 2">
    <name type="scientific">Haemophilus parahaemolyticus</name>
    <dbReference type="NCBI Taxonomy" id="735"/>
    <lineage>
        <taxon>Bacteria</taxon>
        <taxon>Pseudomonadati</taxon>
        <taxon>Pseudomonadota</taxon>
        <taxon>Gammaproteobacteria</taxon>
        <taxon>Pasteurellales</taxon>
        <taxon>Pasteurellaceae</taxon>
        <taxon>Haemophilus</taxon>
    </lineage>
</organism>
<gene>
    <name evidence="1" type="ORF">NCTC10794_01840</name>
</gene>
<sequence>MKANKEFKMEKFEKMMTDALGDKWREYCPAELTEYEKFEIKRALLSRFEQGEDSFAKFLECFSLINLYPEKQ</sequence>
<dbReference type="AlphaFoldDB" id="A0A377I2T2"/>
<dbReference type="Proteomes" id="UP000254867">
    <property type="component" value="Unassembled WGS sequence"/>
</dbReference>
<protein>
    <submittedName>
        <fullName evidence="1">Uncharacterized protein</fullName>
    </submittedName>
</protein>